<feature type="domain" description="Zinc finger FPG/IleRS-type" evidence="14">
    <location>
        <begin position="922"/>
        <end position="949"/>
    </location>
</feature>
<comment type="catalytic activity">
    <reaction evidence="11 12">
        <text>tRNA(Ile) + L-isoleucine + ATP = L-isoleucyl-tRNA(Ile) + AMP + diphosphate</text>
        <dbReference type="Rhea" id="RHEA:11060"/>
        <dbReference type="Rhea" id="RHEA-COMP:9666"/>
        <dbReference type="Rhea" id="RHEA-COMP:9695"/>
        <dbReference type="ChEBI" id="CHEBI:30616"/>
        <dbReference type="ChEBI" id="CHEBI:33019"/>
        <dbReference type="ChEBI" id="CHEBI:58045"/>
        <dbReference type="ChEBI" id="CHEBI:78442"/>
        <dbReference type="ChEBI" id="CHEBI:78528"/>
        <dbReference type="ChEBI" id="CHEBI:456215"/>
        <dbReference type="EC" id="6.1.1.5"/>
    </reaction>
</comment>
<dbReference type="FunFam" id="3.40.50.620:FF:000048">
    <property type="entry name" value="Isoleucine--tRNA ligase"/>
    <property type="match status" value="1"/>
</dbReference>
<dbReference type="InterPro" id="IPR002300">
    <property type="entry name" value="aa-tRNA-synth_Ia"/>
</dbReference>
<dbReference type="PANTHER" id="PTHR42765:SF1">
    <property type="entry name" value="ISOLEUCINE--TRNA LIGASE, MITOCHONDRIAL"/>
    <property type="match status" value="1"/>
</dbReference>
<proteinExistence type="inferred from homology"/>
<dbReference type="PANTHER" id="PTHR42765">
    <property type="entry name" value="SOLEUCYL-TRNA SYNTHETASE"/>
    <property type="match status" value="1"/>
</dbReference>
<evidence type="ECO:0000259" key="15">
    <source>
        <dbReference type="Pfam" id="PF08264"/>
    </source>
</evidence>
<dbReference type="Gene3D" id="1.10.730.20">
    <property type="match status" value="1"/>
</dbReference>
<evidence type="ECO:0000256" key="5">
    <source>
        <dbReference type="ARBA" id="ARBA00022741"/>
    </source>
</evidence>
<dbReference type="InterPro" id="IPR009080">
    <property type="entry name" value="tRNAsynth_Ia_anticodon-bd"/>
</dbReference>
<dbReference type="EMBL" id="FPKR01000009">
    <property type="protein sequence ID" value="SFZ77367.1"/>
    <property type="molecule type" value="Genomic_DNA"/>
</dbReference>
<dbReference type="InterPro" id="IPR010663">
    <property type="entry name" value="Znf_FPG/IleRS"/>
</dbReference>
<evidence type="ECO:0000313" key="17">
    <source>
        <dbReference type="Proteomes" id="UP000186513"/>
    </source>
</evidence>
<evidence type="ECO:0000259" key="13">
    <source>
        <dbReference type="Pfam" id="PF00133"/>
    </source>
</evidence>
<evidence type="ECO:0000256" key="3">
    <source>
        <dbReference type="ARBA" id="ARBA00022598"/>
    </source>
</evidence>
<evidence type="ECO:0000256" key="6">
    <source>
        <dbReference type="ARBA" id="ARBA00022833"/>
    </source>
</evidence>
<comment type="subunit">
    <text evidence="12">Monomer.</text>
</comment>
<keyword evidence="2 12" id="KW-0963">Cytoplasm</keyword>
<dbReference type="SUPFAM" id="SSF52374">
    <property type="entry name" value="Nucleotidylyl transferase"/>
    <property type="match status" value="1"/>
</dbReference>
<dbReference type="RefSeq" id="WP_072428886.1">
    <property type="nucleotide sequence ID" value="NZ_FPKR01000009.1"/>
</dbReference>
<dbReference type="AlphaFoldDB" id="A0A1K2HKR9"/>
<dbReference type="Gene3D" id="3.40.50.620">
    <property type="entry name" value="HUPs"/>
    <property type="match status" value="2"/>
</dbReference>
<dbReference type="CDD" id="cd00818">
    <property type="entry name" value="IleRS_core"/>
    <property type="match status" value="1"/>
</dbReference>
<gene>
    <name evidence="12" type="primary">ileS</name>
    <name evidence="16" type="ORF">SAMN02745887_02371</name>
</gene>
<dbReference type="NCBIfam" id="TIGR00392">
    <property type="entry name" value="ileS"/>
    <property type="match status" value="1"/>
</dbReference>
<keyword evidence="9 12" id="KW-0030">Aminoacyl-tRNA synthetase</keyword>
<dbReference type="Pfam" id="PF08264">
    <property type="entry name" value="Anticodon_1"/>
    <property type="match status" value="1"/>
</dbReference>
<feature type="binding site" evidence="12">
    <location>
        <position position="946"/>
    </location>
    <ligand>
        <name>Zn(2+)</name>
        <dbReference type="ChEBI" id="CHEBI:29105"/>
    </ligand>
</feature>
<feature type="binding site" evidence="12">
    <location>
        <position position="638"/>
    </location>
    <ligand>
        <name>ATP</name>
        <dbReference type="ChEBI" id="CHEBI:30616"/>
    </ligand>
</feature>
<feature type="binding site" evidence="12">
    <location>
        <position position="594"/>
    </location>
    <ligand>
        <name>L-isoleucyl-5'-AMP</name>
        <dbReference type="ChEBI" id="CHEBI:178002"/>
    </ligand>
</feature>
<keyword evidence="6 12" id="KW-0862">Zinc</keyword>
<dbReference type="Pfam" id="PF06827">
    <property type="entry name" value="zf-FPG_IleRS"/>
    <property type="match status" value="1"/>
</dbReference>
<evidence type="ECO:0000256" key="4">
    <source>
        <dbReference type="ARBA" id="ARBA00022723"/>
    </source>
</evidence>
<dbReference type="InterPro" id="IPR050081">
    <property type="entry name" value="Ile-tRNA_ligase"/>
</dbReference>
<dbReference type="PRINTS" id="PR00984">
    <property type="entry name" value="TRNASYNTHILE"/>
</dbReference>
<comment type="subcellular location">
    <subcellularLocation>
        <location evidence="12">Cytoplasm</location>
    </subcellularLocation>
</comment>
<dbReference type="InterPro" id="IPR014729">
    <property type="entry name" value="Rossmann-like_a/b/a_fold"/>
</dbReference>
<keyword evidence="5 12" id="KW-0547">Nucleotide-binding</keyword>
<dbReference type="InterPro" id="IPR013155">
    <property type="entry name" value="M/V/L/I-tRNA-synth_anticd-bd"/>
</dbReference>
<dbReference type="GO" id="GO:0000049">
    <property type="term" value="F:tRNA binding"/>
    <property type="evidence" value="ECO:0007669"/>
    <property type="project" value="InterPro"/>
</dbReference>
<evidence type="ECO:0000256" key="2">
    <source>
        <dbReference type="ARBA" id="ARBA00022490"/>
    </source>
</evidence>
<evidence type="ECO:0000256" key="12">
    <source>
        <dbReference type="HAMAP-Rule" id="MF_02002"/>
    </source>
</evidence>
<dbReference type="GO" id="GO:0005524">
    <property type="term" value="F:ATP binding"/>
    <property type="evidence" value="ECO:0007669"/>
    <property type="project" value="UniProtKB-UniRule"/>
</dbReference>
<feature type="short sequence motif" description="'KMSKS' region" evidence="12">
    <location>
        <begin position="635"/>
        <end position="639"/>
    </location>
</feature>
<feature type="domain" description="Aminoacyl-tRNA synthetase class Ia" evidence="13">
    <location>
        <begin position="30"/>
        <end position="674"/>
    </location>
</feature>
<dbReference type="PROSITE" id="PS00178">
    <property type="entry name" value="AA_TRNA_LIGASE_I"/>
    <property type="match status" value="1"/>
</dbReference>
<reference evidence="16 17" key="1">
    <citation type="submission" date="2016-11" db="EMBL/GenBank/DDBJ databases">
        <authorList>
            <person name="Jaros S."/>
            <person name="Januszkiewicz K."/>
            <person name="Wedrychowicz H."/>
        </authorList>
    </citation>
    <scope>NUCLEOTIDE SEQUENCE [LARGE SCALE GENOMIC DNA]</scope>
    <source>
        <strain evidence="16 17">DSM 18899</strain>
    </source>
</reference>
<evidence type="ECO:0000256" key="1">
    <source>
        <dbReference type="ARBA" id="ARBA00006887"/>
    </source>
</evidence>
<evidence type="ECO:0000256" key="8">
    <source>
        <dbReference type="ARBA" id="ARBA00022917"/>
    </source>
</evidence>
<dbReference type="EC" id="6.1.1.5" evidence="12"/>
<keyword evidence="17" id="KW-1185">Reference proteome</keyword>
<evidence type="ECO:0000313" key="16">
    <source>
        <dbReference type="EMBL" id="SFZ77367.1"/>
    </source>
</evidence>
<dbReference type="SUPFAM" id="SSF50677">
    <property type="entry name" value="ValRS/IleRS/LeuRS editing domain"/>
    <property type="match status" value="1"/>
</dbReference>
<dbReference type="Proteomes" id="UP000186513">
    <property type="component" value="Unassembled WGS sequence"/>
</dbReference>
<keyword evidence="7 12" id="KW-0067">ATP-binding</keyword>
<dbReference type="InterPro" id="IPR001412">
    <property type="entry name" value="aa-tRNA-synth_I_CS"/>
</dbReference>
<dbReference type="GO" id="GO:0006428">
    <property type="term" value="P:isoleucyl-tRNA aminoacylation"/>
    <property type="evidence" value="ECO:0007669"/>
    <property type="project" value="UniProtKB-UniRule"/>
</dbReference>
<comment type="function">
    <text evidence="10 12">Catalyzes the attachment of isoleucine to tRNA(Ile). As IleRS can inadvertently accommodate and process structurally similar amino acids such as valine, to avoid such errors it has two additional distinct tRNA(Ile)-dependent editing activities. One activity is designated as 'pretransfer' editing and involves the hydrolysis of activated Val-AMP. The other activity is designated 'posttransfer' editing and involves deacylation of mischarged Val-tRNA(Ile).</text>
</comment>
<evidence type="ECO:0000259" key="14">
    <source>
        <dbReference type="Pfam" id="PF06827"/>
    </source>
</evidence>
<name>A0A1K2HKR9_9NEIS</name>
<dbReference type="GO" id="GO:0008270">
    <property type="term" value="F:zinc ion binding"/>
    <property type="evidence" value="ECO:0007669"/>
    <property type="project" value="UniProtKB-UniRule"/>
</dbReference>
<keyword evidence="4 12" id="KW-0479">Metal-binding</keyword>
<dbReference type="InterPro" id="IPR023585">
    <property type="entry name" value="Ile-tRNA-ligase_type1"/>
</dbReference>
<evidence type="ECO:0000256" key="7">
    <source>
        <dbReference type="ARBA" id="ARBA00022840"/>
    </source>
</evidence>
<dbReference type="HAMAP" id="MF_02002">
    <property type="entry name" value="Ile_tRNA_synth_type1"/>
    <property type="match status" value="1"/>
</dbReference>
<feature type="binding site" evidence="12">
    <location>
        <position position="926"/>
    </location>
    <ligand>
        <name>Zn(2+)</name>
        <dbReference type="ChEBI" id="CHEBI:29105"/>
    </ligand>
</feature>
<dbReference type="GO" id="GO:0004822">
    <property type="term" value="F:isoleucine-tRNA ligase activity"/>
    <property type="evidence" value="ECO:0007669"/>
    <property type="project" value="UniProtKB-UniRule"/>
</dbReference>
<accession>A0A1K2HKR9</accession>
<evidence type="ECO:0000256" key="9">
    <source>
        <dbReference type="ARBA" id="ARBA00023146"/>
    </source>
</evidence>
<comment type="domain">
    <text evidence="12">IleRS has two distinct active sites: one for aminoacylation and one for editing. The misactivated valine is translocated from the active site to the editing site, which sterically excludes the correctly activated isoleucine. The single editing site contains two valyl binding pockets, one specific for each substrate (Val-AMP or Val-tRNA(Ile)).</text>
</comment>
<keyword evidence="8 12" id="KW-0648">Protein biosynthesis</keyword>
<feature type="domain" description="Methionyl/Valyl/Leucyl/Isoleucyl-tRNA synthetase anticodon-binding" evidence="15">
    <location>
        <begin position="718"/>
        <end position="876"/>
    </location>
</feature>
<evidence type="ECO:0000256" key="10">
    <source>
        <dbReference type="ARBA" id="ARBA00025217"/>
    </source>
</evidence>
<dbReference type="OrthoDB" id="9810365at2"/>
<keyword evidence="3 12" id="KW-0436">Ligase</keyword>
<dbReference type="STRING" id="1121279.SAMN02745887_02371"/>
<dbReference type="CDD" id="cd07960">
    <property type="entry name" value="Anticodon_Ia_Ile_BEm"/>
    <property type="match status" value="1"/>
</dbReference>
<dbReference type="Pfam" id="PF00133">
    <property type="entry name" value="tRNA-synt_1"/>
    <property type="match status" value="1"/>
</dbReference>
<comment type="similarity">
    <text evidence="1 12">Belongs to the class-I aminoacyl-tRNA synthetase family. IleS type 1 subfamily.</text>
</comment>
<feature type="binding site" evidence="12">
    <location>
        <position position="943"/>
    </location>
    <ligand>
        <name>Zn(2+)</name>
        <dbReference type="ChEBI" id="CHEBI:29105"/>
    </ligand>
</feature>
<dbReference type="GO" id="GO:0002161">
    <property type="term" value="F:aminoacyl-tRNA deacylase activity"/>
    <property type="evidence" value="ECO:0007669"/>
    <property type="project" value="InterPro"/>
</dbReference>
<dbReference type="InterPro" id="IPR009008">
    <property type="entry name" value="Val/Leu/Ile-tRNA-synth_edit"/>
</dbReference>
<dbReference type="Gene3D" id="3.90.740.10">
    <property type="entry name" value="Valyl/Leucyl/Isoleucyl-tRNA synthetase, editing domain"/>
    <property type="match status" value="1"/>
</dbReference>
<dbReference type="GO" id="GO:0005829">
    <property type="term" value="C:cytosol"/>
    <property type="evidence" value="ECO:0007669"/>
    <property type="project" value="TreeGrafter"/>
</dbReference>
<dbReference type="InterPro" id="IPR033708">
    <property type="entry name" value="Anticodon_Ile_BEm"/>
</dbReference>
<evidence type="ECO:0000256" key="11">
    <source>
        <dbReference type="ARBA" id="ARBA00048359"/>
    </source>
</evidence>
<dbReference type="InterPro" id="IPR002301">
    <property type="entry name" value="Ile-tRNA-ligase"/>
</dbReference>
<feature type="binding site" evidence="12">
    <location>
        <position position="923"/>
    </location>
    <ligand>
        <name>Zn(2+)</name>
        <dbReference type="ChEBI" id="CHEBI:29105"/>
    </ligand>
</feature>
<protein>
    <recommendedName>
        <fullName evidence="12">Isoleucine--tRNA ligase</fullName>
        <ecNumber evidence="12">6.1.1.5</ecNumber>
    </recommendedName>
    <alternativeName>
        <fullName evidence="12">Isoleucyl-tRNA synthetase</fullName>
        <shortName evidence="12">IleRS</shortName>
    </alternativeName>
</protein>
<feature type="short sequence motif" description="'HIGH' region" evidence="12">
    <location>
        <begin position="59"/>
        <end position="69"/>
    </location>
</feature>
<organism evidence="16 17">
    <name type="scientific">Chitinimonas taiwanensis DSM 18899</name>
    <dbReference type="NCBI Taxonomy" id="1121279"/>
    <lineage>
        <taxon>Bacteria</taxon>
        <taxon>Pseudomonadati</taxon>
        <taxon>Pseudomonadota</taxon>
        <taxon>Betaproteobacteria</taxon>
        <taxon>Neisseriales</taxon>
        <taxon>Chitinibacteraceae</taxon>
        <taxon>Chitinimonas</taxon>
    </lineage>
</organism>
<comment type="cofactor">
    <cofactor evidence="12">
        <name>Zn(2+)</name>
        <dbReference type="ChEBI" id="CHEBI:29105"/>
    </cofactor>
    <text evidence="12">Binds 1 zinc ion per subunit.</text>
</comment>
<sequence length="960" mass="106879">MSEDNKYPVNLLDTPFPMRGDLAKREPGFLQRWQDQKLYERVRAHSAGRPKFILHDGPPYANGDIHIGHAVNKVLKDLIVKTKTLAGFDAPYVPGWDCHGLPIEHQIEKIVKSDKAAVAANPAIHAKIVAFRKENGLDEKATHLPADFVRTLCREYAEMQIERQKKDFIRLGITGDWGNPYKTMAFETEANIIRTLGEVHRHGYLVKGQKPVHWCVDCGSSLAEAEVEYEDKNSPAIDVAFQVLDMAALAKAFGLPAERLAGVPAYAVIWTTTPWTLPANRAVCVHPELTYDLIETPKGLLILVRELAESAIKRFGFESVEVVAQAHGSKLEHLQLAHPFYDRVSPIILGNHVTTEAGTGLVHTAPAHGLDDWLVGRHYGLDEDNPVGNDGRYKAGVALFEGKTVWEANPLVIEKLAEQDLLLANVRLNHSYPHCWRHKTPIIFRATAQWFISMEKPGHAGQALRAVAQKAVDDTEFFPDWGRPRLEAMINNRPDWCVSRQRNWGTPMTFFVHKVTGELHPRSLELLEQVAQRVEKSGINAWFSLDAAELLGDEAKDYDKLNDTLDVWFDSGSTHFAVLKQRSELAWPADLYLEGSDQHRGWFQSSLLTGCATQGRAPYKQLLTHGFTVDGKGEKMSKSKGNVVAPQKVIDQYGADMLRLWVASTDYSGEMSISDEILKRVADSYRRVRNTLRFLLANLSDFDAARDLVAPDQLLTIDRYALVLAQQVQDEVTADYARYSFHTAMQRIHHYCADDLGGFYLDILKDRLYTTAANSPARRSAQTALYHITRSLALLLAPVLSFTADEVWRTLNGAADPNGEDNTLLHTWYAIPQAGDAAKLAEDWAKVRELVANAKKEMEVLREAGSIGSSLQAELTITADTTLYPLLAALGDDLKFVLIVSKLSLAQGAENKVAVAASSAAKCERCWHYRADVGSHAEHSTLCGRCVSNLFGSGEVRAHA</sequence>
<dbReference type="SUPFAM" id="SSF47323">
    <property type="entry name" value="Anticodon-binding domain of a subclass of class I aminoacyl-tRNA synthetases"/>
    <property type="match status" value="1"/>
</dbReference>